<evidence type="ECO:0008006" key="4">
    <source>
        <dbReference type="Google" id="ProtNLM"/>
    </source>
</evidence>
<keyword evidence="1" id="KW-0472">Membrane</keyword>
<organism evidence="2 3">
    <name type="scientific">Kurthia gibsonii</name>
    <dbReference type="NCBI Taxonomy" id="33946"/>
    <lineage>
        <taxon>Bacteria</taxon>
        <taxon>Bacillati</taxon>
        <taxon>Bacillota</taxon>
        <taxon>Bacilli</taxon>
        <taxon>Bacillales</taxon>
        <taxon>Caryophanaceae</taxon>
        <taxon>Kurthia</taxon>
    </lineage>
</organism>
<dbReference type="RefSeq" id="WP_068450334.1">
    <property type="nucleotide sequence ID" value="NZ_JAWVOH010000006.1"/>
</dbReference>
<evidence type="ECO:0000313" key="3">
    <source>
        <dbReference type="Proteomes" id="UP001398420"/>
    </source>
</evidence>
<evidence type="ECO:0000256" key="1">
    <source>
        <dbReference type="SAM" id="Phobius"/>
    </source>
</evidence>
<comment type="caution">
    <text evidence="2">The sequence shown here is derived from an EMBL/GenBank/DDBJ whole genome shotgun (WGS) entry which is preliminary data.</text>
</comment>
<reference evidence="2 3" key="1">
    <citation type="submission" date="2024-04" db="EMBL/GenBank/DDBJ databases">
        <authorList>
            <person name="Wu Y.S."/>
            <person name="Zhang L."/>
        </authorList>
    </citation>
    <scope>NUCLEOTIDE SEQUENCE [LARGE SCALE GENOMIC DNA]</scope>
    <source>
        <strain evidence="2 3">KG-01</strain>
    </source>
</reference>
<protein>
    <recommendedName>
        <fullName evidence="4">ABC transporter permease</fullName>
    </recommendedName>
</protein>
<sequence length="396" mass="44488">MRALYILHKRNRKWNLILMAAALLCFSIVYFTILHTAYKSEPAKGGTTFVGQNNYNLTLIGEEPTIEQLERFNQALQNNKQLTVYTASPIPVFIQKFSGDEAFTPENAKADGQYIPVYGLQVNAAAQKLNKLEMDAGTFFKQEDFKDYDDKEVMPVVLGSDYYQLYDIGDSLRMRIHGQDIQAKIIGFLKSEQTIVTTALPQMSAGHQVLVPSQQYRQTPSEDNVFAKESLIASANTMLVTNASKIGIRDIMLEVSQQSDFWSFTIGGAGGITVNIYNKILKANPVLVYGLFLIALVGMFIAVQRIQKRRNEGTKQLFRILMTSGMAEREIRKYIRIEVGILLGIALILPAIPFMVISQFAIIPLVLYLVLGAMIGGGILWRVLRKTTIEMEQEHV</sequence>
<feature type="transmembrane region" description="Helical" evidence="1">
    <location>
        <begin position="362"/>
        <end position="384"/>
    </location>
</feature>
<dbReference type="Proteomes" id="UP001398420">
    <property type="component" value="Unassembled WGS sequence"/>
</dbReference>
<keyword evidence="3" id="KW-1185">Reference proteome</keyword>
<name>A0ABU9LNL3_9BACL</name>
<keyword evidence="1" id="KW-1133">Transmembrane helix</keyword>
<keyword evidence="1" id="KW-0812">Transmembrane</keyword>
<feature type="transmembrane region" description="Helical" evidence="1">
    <location>
        <begin position="334"/>
        <end position="356"/>
    </location>
</feature>
<dbReference type="EMBL" id="JBCEWA010000006">
    <property type="protein sequence ID" value="MEL5988599.1"/>
    <property type="molecule type" value="Genomic_DNA"/>
</dbReference>
<gene>
    <name evidence="2" type="ORF">AAF454_09305</name>
</gene>
<accession>A0ABU9LNL3</accession>
<proteinExistence type="predicted"/>
<feature type="transmembrane region" description="Helical" evidence="1">
    <location>
        <begin position="286"/>
        <end position="303"/>
    </location>
</feature>
<evidence type="ECO:0000313" key="2">
    <source>
        <dbReference type="EMBL" id="MEL5988599.1"/>
    </source>
</evidence>